<protein>
    <recommendedName>
        <fullName evidence="4">Type VI secretion system tip protein VgrG</fullName>
    </recommendedName>
</protein>
<evidence type="ECO:0000313" key="3">
    <source>
        <dbReference type="Proteomes" id="UP001629230"/>
    </source>
</evidence>
<organism evidence="2 3">
    <name type="scientific">Paraburkholderia dipogonis</name>
    <dbReference type="NCBI Taxonomy" id="1211383"/>
    <lineage>
        <taxon>Bacteria</taxon>
        <taxon>Pseudomonadati</taxon>
        <taxon>Pseudomonadota</taxon>
        <taxon>Betaproteobacteria</taxon>
        <taxon>Burkholderiales</taxon>
        <taxon>Burkholderiaceae</taxon>
        <taxon>Paraburkholderia</taxon>
    </lineage>
</organism>
<dbReference type="Gene3D" id="2.30.110.50">
    <property type="match status" value="1"/>
</dbReference>
<dbReference type="Proteomes" id="UP001629230">
    <property type="component" value="Unassembled WGS sequence"/>
</dbReference>
<evidence type="ECO:0000256" key="1">
    <source>
        <dbReference type="SAM" id="MobiDB-lite"/>
    </source>
</evidence>
<evidence type="ECO:0000313" key="2">
    <source>
        <dbReference type="EMBL" id="MFM0001994.1"/>
    </source>
</evidence>
<reference evidence="2 3" key="1">
    <citation type="journal article" date="2024" name="Chem. Sci.">
        <title>Discovery of megapolipeptins by genome mining of a Burkholderiales bacteria collection.</title>
        <authorList>
            <person name="Paulo B.S."/>
            <person name="Recchia M.J.J."/>
            <person name="Lee S."/>
            <person name="Fergusson C.H."/>
            <person name="Romanowski S.B."/>
            <person name="Hernandez A."/>
            <person name="Krull N."/>
            <person name="Liu D.Y."/>
            <person name="Cavanagh H."/>
            <person name="Bos A."/>
            <person name="Gray C.A."/>
            <person name="Murphy B.T."/>
            <person name="Linington R.G."/>
            <person name="Eustaquio A.S."/>
        </authorList>
    </citation>
    <scope>NUCLEOTIDE SEQUENCE [LARGE SCALE GENOMIC DNA]</scope>
    <source>
        <strain evidence="2 3">RL17-350-BIC-A</strain>
    </source>
</reference>
<keyword evidence="3" id="KW-1185">Reference proteome</keyword>
<gene>
    <name evidence="2" type="ORF">PQR57_13270</name>
</gene>
<feature type="compositionally biased region" description="Polar residues" evidence="1">
    <location>
        <begin position="100"/>
        <end position="110"/>
    </location>
</feature>
<feature type="region of interest" description="Disordered" evidence="1">
    <location>
        <begin position="82"/>
        <end position="110"/>
    </location>
</feature>
<sequence>MRLAYPALPAGPDGEPLLLLSSISGEEELSRIFRYVLNVRTSPDANLTADESANLNLLDLIGQEVTVTIQLDGMGAFVAGAAGRSGSSNVGRGTREISGIISNGDANQMS</sequence>
<accession>A0ABW9APC9</accession>
<dbReference type="SUPFAM" id="SSF69279">
    <property type="entry name" value="Phage tail proteins"/>
    <property type="match status" value="1"/>
</dbReference>
<dbReference type="RefSeq" id="WP_408177417.1">
    <property type="nucleotide sequence ID" value="NZ_JAQQEZ010000007.1"/>
</dbReference>
<name>A0ABW9APC9_9BURK</name>
<dbReference type="EMBL" id="JAQQEZ010000007">
    <property type="protein sequence ID" value="MFM0001994.1"/>
    <property type="molecule type" value="Genomic_DNA"/>
</dbReference>
<proteinExistence type="predicted"/>
<evidence type="ECO:0008006" key="4">
    <source>
        <dbReference type="Google" id="ProtNLM"/>
    </source>
</evidence>
<comment type="caution">
    <text evidence="2">The sequence shown here is derived from an EMBL/GenBank/DDBJ whole genome shotgun (WGS) entry which is preliminary data.</text>
</comment>